<dbReference type="Proteomes" id="UP000178495">
    <property type="component" value="Unassembled WGS sequence"/>
</dbReference>
<sequence length="211" mass="22810">MARPSHVLALLKERKGFSILEFLVVIIIFSILVVVITKFRSDIGAVQDLITKRLTGRRDVDQALQAMASEIRGAGPSSLGAYPIESAATSSFVFFSDVDRDGVFERVRYFLGTSTLEKGIIEPSGNPLVYATSSESVSTFVQGVMPTSTAPIFAYYGASYTGAQTSSLPLPIDVTSVRVVRVSLYVDISTSTSPTPAFFTHTVTVRNLRGN</sequence>
<gene>
    <name evidence="2" type="ORF">A3A43_03115</name>
</gene>
<feature type="transmembrane region" description="Helical" evidence="1">
    <location>
        <begin position="16"/>
        <end position="36"/>
    </location>
</feature>
<proteinExistence type="predicted"/>
<evidence type="ECO:0000256" key="1">
    <source>
        <dbReference type="SAM" id="Phobius"/>
    </source>
</evidence>
<dbReference type="Pfam" id="PF07963">
    <property type="entry name" value="N_methyl"/>
    <property type="match status" value="1"/>
</dbReference>
<accession>A0A1G2CKU9</accession>
<dbReference type="AlphaFoldDB" id="A0A1G2CKU9"/>
<evidence type="ECO:0008006" key="4">
    <source>
        <dbReference type="Google" id="ProtNLM"/>
    </source>
</evidence>
<dbReference type="InterPro" id="IPR012902">
    <property type="entry name" value="N_methyl_site"/>
</dbReference>
<dbReference type="STRING" id="1798652.A3A43_03115"/>
<dbReference type="NCBIfam" id="TIGR02532">
    <property type="entry name" value="IV_pilin_GFxxxE"/>
    <property type="match status" value="1"/>
</dbReference>
<organism evidence="2 3">
    <name type="scientific">Candidatus Liptonbacteria bacterium RIFCSPLOWO2_01_FULL_56_20</name>
    <dbReference type="NCBI Taxonomy" id="1798652"/>
    <lineage>
        <taxon>Bacteria</taxon>
        <taxon>Candidatus Liptoniibacteriota</taxon>
    </lineage>
</organism>
<name>A0A1G2CKU9_9BACT</name>
<evidence type="ECO:0000313" key="2">
    <source>
        <dbReference type="EMBL" id="OGZ01360.1"/>
    </source>
</evidence>
<protein>
    <recommendedName>
        <fullName evidence="4">Prepilin-type N-terminal cleavage/methylation domain-containing protein</fullName>
    </recommendedName>
</protein>
<keyword evidence="1" id="KW-1133">Transmembrane helix</keyword>
<dbReference type="EMBL" id="MHLC01000013">
    <property type="protein sequence ID" value="OGZ01360.1"/>
    <property type="molecule type" value="Genomic_DNA"/>
</dbReference>
<comment type="caution">
    <text evidence="2">The sequence shown here is derived from an EMBL/GenBank/DDBJ whole genome shotgun (WGS) entry which is preliminary data.</text>
</comment>
<keyword evidence="1" id="KW-0812">Transmembrane</keyword>
<evidence type="ECO:0000313" key="3">
    <source>
        <dbReference type="Proteomes" id="UP000178495"/>
    </source>
</evidence>
<reference evidence="2 3" key="1">
    <citation type="journal article" date="2016" name="Nat. Commun.">
        <title>Thousands of microbial genomes shed light on interconnected biogeochemical processes in an aquifer system.</title>
        <authorList>
            <person name="Anantharaman K."/>
            <person name="Brown C.T."/>
            <person name="Hug L.A."/>
            <person name="Sharon I."/>
            <person name="Castelle C.J."/>
            <person name="Probst A.J."/>
            <person name="Thomas B.C."/>
            <person name="Singh A."/>
            <person name="Wilkins M.J."/>
            <person name="Karaoz U."/>
            <person name="Brodie E.L."/>
            <person name="Williams K.H."/>
            <person name="Hubbard S.S."/>
            <person name="Banfield J.F."/>
        </authorList>
    </citation>
    <scope>NUCLEOTIDE SEQUENCE [LARGE SCALE GENOMIC DNA]</scope>
</reference>
<keyword evidence="1" id="KW-0472">Membrane</keyword>